<protein>
    <submittedName>
        <fullName evidence="1">Uncharacterized protein</fullName>
    </submittedName>
</protein>
<organism evidence="1">
    <name type="scientific">uncultured Leptolyngbya sp</name>
    <dbReference type="NCBI Taxonomy" id="332963"/>
    <lineage>
        <taxon>Bacteria</taxon>
        <taxon>Bacillati</taxon>
        <taxon>Cyanobacteriota</taxon>
        <taxon>Cyanophyceae</taxon>
        <taxon>Leptolyngbyales</taxon>
        <taxon>Leptolyngbyaceae</taxon>
        <taxon>Leptolyngbya group</taxon>
        <taxon>Leptolyngbya</taxon>
        <taxon>environmental samples</taxon>
    </lineage>
</organism>
<feature type="non-terminal residue" evidence="1">
    <location>
        <position position="1"/>
    </location>
</feature>
<dbReference type="AlphaFoldDB" id="A0A6J4PHI0"/>
<sequence length="34" mass="3925">SQTESNLLAFILHPSLLILQFPPDRVGRFGIEEW</sequence>
<reference evidence="1" key="1">
    <citation type="submission" date="2020-02" db="EMBL/GenBank/DDBJ databases">
        <authorList>
            <person name="Meier V. D."/>
        </authorList>
    </citation>
    <scope>NUCLEOTIDE SEQUENCE</scope>
    <source>
        <strain evidence="1">AVDCRST_MAG94</strain>
    </source>
</reference>
<dbReference type="EMBL" id="CADCTY010002307">
    <property type="protein sequence ID" value="CAA9416269.1"/>
    <property type="molecule type" value="Genomic_DNA"/>
</dbReference>
<proteinExistence type="predicted"/>
<accession>A0A6J4PHI0</accession>
<gene>
    <name evidence="1" type="ORF">AVDCRST_MAG94-6707</name>
</gene>
<name>A0A6J4PHI0_9CYAN</name>
<evidence type="ECO:0000313" key="1">
    <source>
        <dbReference type="EMBL" id="CAA9416269.1"/>
    </source>
</evidence>